<keyword evidence="3" id="KW-1185">Reference proteome</keyword>
<gene>
    <name evidence="2" type="ORF">EV214_101208</name>
</gene>
<name>A0A4R2L0N9_9FIRM</name>
<dbReference type="InterPro" id="IPR023404">
    <property type="entry name" value="rSAM_horseshoe"/>
</dbReference>
<dbReference type="InterPro" id="IPR045784">
    <property type="entry name" value="Radical_SAM_N2"/>
</dbReference>
<dbReference type="Proteomes" id="UP000294919">
    <property type="component" value="Unassembled WGS sequence"/>
</dbReference>
<dbReference type="GO" id="GO:0003824">
    <property type="term" value="F:catalytic activity"/>
    <property type="evidence" value="ECO:0007669"/>
    <property type="project" value="InterPro"/>
</dbReference>
<dbReference type="SUPFAM" id="SSF102114">
    <property type="entry name" value="Radical SAM enzymes"/>
    <property type="match status" value="1"/>
</dbReference>
<evidence type="ECO:0000313" key="3">
    <source>
        <dbReference type="Proteomes" id="UP000294919"/>
    </source>
</evidence>
<dbReference type="PANTHER" id="PTHR42731:SF1">
    <property type="entry name" value="RADICAL SAM DOMAIN PROTEIN"/>
    <property type="match status" value="1"/>
</dbReference>
<dbReference type="InterPro" id="IPR006638">
    <property type="entry name" value="Elp3/MiaA/NifB-like_rSAM"/>
</dbReference>
<feature type="domain" description="Radical SAM core" evidence="1">
    <location>
        <begin position="254"/>
        <end position="491"/>
    </location>
</feature>
<accession>A0A4R2L0N9</accession>
<dbReference type="InterPro" id="IPR058240">
    <property type="entry name" value="rSAM_sf"/>
</dbReference>
<dbReference type="GO" id="GO:0051536">
    <property type="term" value="F:iron-sulfur cluster binding"/>
    <property type="evidence" value="ECO:0007669"/>
    <property type="project" value="InterPro"/>
</dbReference>
<organism evidence="2 3">
    <name type="scientific">Marinisporobacter balticus</name>
    <dbReference type="NCBI Taxonomy" id="2018667"/>
    <lineage>
        <taxon>Bacteria</taxon>
        <taxon>Bacillati</taxon>
        <taxon>Bacillota</taxon>
        <taxon>Clostridia</taxon>
        <taxon>Peptostreptococcales</taxon>
        <taxon>Thermotaleaceae</taxon>
        <taxon>Marinisporobacter</taxon>
    </lineage>
</organism>
<dbReference type="InterPro" id="IPR007197">
    <property type="entry name" value="rSAM"/>
</dbReference>
<dbReference type="SMART" id="SM00729">
    <property type="entry name" value="Elp3"/>
    <property type="match status" value="1"/>
</dbReference>
<dbReference type="NCBIfam" id="TIGR03960">
    <property type="entry name" value="rSAM_fuse_unch"/>
    <property type="match status" value="1"/>
</dbReference>
<dbReference type="RefSeq" id="WP_132241783.1">
    <property type="nucleotide sequence ID" value="NZ_SLWV01000001.1"/>
</dbReference>
<dbReference type="PROSITE" id="PS51918">
    <property type="entry name" value="RADICAL_SAM"/>
    <property type="match status" value="1"/>
</dbReference>
<dbReference type="AlphaFoldDB" id="A0A4R2L0N9"/>
<comment type="caution">
    <text evidence="2">The sequence shown here is derived from an EMBL/GenBank/DDBJ whole genome shotgun (WGS) entry which is preliminary data.</text>
</comment>
<protein>
    <submittedName>
        <fullName evidence="2">Radical SAM family uncharacterized protein</fullName>
    </submittedName>
</protein>
<dbReference type="InterPro" id="IPR023862">
    <property type="entry name" value="CHP03960_rSAM"/>
</dbReference>
<dbReference type="Pfam" id="PF19864">
    <property type="entry name" value="Radical_SAM_N2"/>
    <property type="match status" value="1"/>
</dbReference>
<dbReference type="Pfam" id="PF04055">
    <property type="entry name" value="Radical_SAM"/>
    <property type="match status" value="1"/>
</dbReference>
<evidence type="ECO:0000259" key="1">
    <source>
        <dbReference type="PROSITE" id="PS51918"/>
    </source>
</evidence>
<evidence type="ECO:0000313" key="2">
    <source>
        <dbReference type="EMBL" id="TCO79974.1"/>
    </source>
</evidence>
<dbReference type="PANTHER" id="PTHR42731">
    <property type="entry name" value="SLL1084 PROTEIN"/>
    <property type="match status" value="1"/>
</dbReference>
<dbReference type="CDD" id="cd01335">
    <property type="entry name" value="Radical_SAM"/>
    <property type="match status" value="1"/>
</dbReference>
<dbReference type="EMBL" id="SLWV01000001">
    <property type="protein sequence ID" value="TCO79974.1"/>
    <property type="molecule type" value="Genomic_DNA"/>
</dbReference>
<reference evidence="2 3" key="1">
    <citation type="submission" date="2019-03" db="EMBL/GenBank/DDBJ databases">
        <title>Genomic Encyclopedia of Type Strains, Phase IV (KMG-IV): sequencing the most valuable type-strain genomes for metagenomic binning, comparative biology and taxonomic classification.</title>
        <authorList>
            <person name="Goeker M."/>
        </authorList>
    </citation>
    <scope>NUCLEOTIDE SEQUENCE [LARGE SCALE GENOMIC DNA]</scope>
    <source>
        <strain evidence="2 3">DSM 102940</strain>
    </source>
</reference>
<dbReference type="SFLD" id="SFLDG01082">
    <property type="entry name" value="B12-binding_domain_containing"/>
    <property type="match status" value="1"/>
</dbReference>
<dbReference type="OrthoDB" id="9806827at2"/>
<sequence>MNKLDLEDLLFEVEKPARYIGGETNAVQKEIENIHVRFGFAFPDVYEVGMSHLGMHILYNLLNDEADIFCERIFAPWIDMEESLRKRNIPLFTLETHTPIGDLDFVGFTLQYELSYTNILNMLDLGNIPIKSKDRGNAYPFIVAGGPCAYNPEPLAEIVDVFLMGEGEEILLEVMEKYKKWKTCGLPKKKFLEDIVHIKGVYIPSFYEIVYNEDDTIKAFIPKNKKIPTKISKRIMKNLDEAYYPKKVIVPFIEVVHERAMVEIFRGCTRGCRFCQAGMIYRPVRERSIDKVKELAQELIQTTGYEELSLASLSTSDYSKINELIRDLIDTYGSKKIGLSLPSLRLDKFPLEVIEEIQKVKKTGLTFAPEAGTQRLRDAINKGITEDDLIETMKNAFSLGWSTVKLYFMIGLPTETYEDLDGIVDLAYKVVDAYYHTPREKRGKGLNLTISISSFVPKAYTPFQWEAQDTTETFREKQNYLKDKLKHKNIKYSYHGTKTSFLEGIFARGDRKIGKVLIKAWENGCKFDAWGEHFEYEKWRDAFEACTINPHFYANRKRGYEEVLPWDFIDIGVTKSFLKRENENAKKGILTQDCRMSCTGCGIDQAFMGGVCNE</sequence>
<dbReference type="Gene3D" id="3.80.30.20">
    <property type="entry name" value="tm_1862 like domain"/>
    <property type="match status" value="1"/>
</dbReference>
<dbReference type="SFLD" id="SFLDS00029">
    <property type="entry name" value="Radical_SAM"/>
    <property type="match status" value="1"/>
</dbReference>
<proteinExistence type="predicted"/>